<evidence type="ECO:0008006" key="3">
    <source>
        <dbReference type="Google" id="ProtNLM"/>
    </source>
</evidence>
<dbReference type="RefSeq" id="WP_171276478.1">
    <property type="nucleotide sequence ID" value="NZ_CAWPJG010000001.1"/>
</dbReference>
<dbReference type="EMBL" id="CP038441">
    <property type="protein sequence ID" value="QJT22616.1"/>
    <property type="molecule type" value="Genomic_DNA"/>
</dbReference>
<reference evidence="1 2" key="1">
    <citation type="submission" date="2019-03" db="EMBL/GenBank/DDBJ databases">
        <title>Novel transposon Tn6433 accelerates the dissemination of tet(E) in Aeromonas from aerobic biofilm under oxytetracycline stress.</title>
        <authorList>
            <person name="Shi Y."/>
            <person name="Tian Z."/>
            <person name="Zhang Y."/>
            <person name="Zhang H."/>
            <person name="Yang M."/>
        </authorList>
    </citation>
    <scope>NUCLEOTIDE SEQUENCE [LARGE SCALE GENOMIC DNA]</scope>
    <source>
        <strain evidence="1 2">T0.1-19</strain>
    </source>
</reference>
<organism evidence="1 2">
    <name type="scientific">Aeromonas media</name>
    <dbReference type="NCBI Taxonomy" id="651"/>
    <lineage>
        <taxon>Bacteria</taxon>
        <taxon>Pseudomonadati</taxon>
        <taxon>Pseudomonadota</taxon>
        <taxon>Gammaproteobacteria</taxon>
        <taxon>Aeromonadales</taxon>
        <taxon>Aeromonadaceae</taxon>
        <taxon>Aeromonas</taxon>
    </lineage>
</organism>
<evidence type="ECO:0000313" key="1">
    <source>
        <dbReference type="EMBL" id="QJT22616.1"/>
    </source>
</evidence>
<name>A0A6M4YJC7_AERME</name>
<dbReference type="AlphaFoldDB" id="A0A6M4YJC7"/>
<accession>A0A6M4YJC7</accession>
<evidence type="ECO:0000313" key="2">
    <source>
        <dbReference type="Proteomes" id="UP000501427"/>
    </source>
</evidence>
<proteinExistence type="predicted"/>
<sequence>MPTIEFIKPISPETMIPALAIGIKEGEVETEMVTLQLSKIDQAWRKDRFSYSGLGGMDRKESKIRGVKNWISTYSKVHAPIIYITNNDPKNLFFVDGRHTTAFLTESGYKEAKFIIPSIQLNIILNSFA</sequence>
<dbReference type="Proteomes" id="UP000501427">
    <property type="component" value="Chromosome"/>
</dbReference>
<protein>
    <recommendedName>
        <fullName evidence="3">ParB/Sulfiredoxin domain-containing protein</fullName>
    </recommendedName>
</protein>
<gene>
    <name evidence="1" type="ORF">E4184_15155</name>
</gene>